<dbReference type="EMBL" id="DF143295">
    <property type="protein sequence ID" value="GAA52451.1"/>
    <property type="molecule type" value="Genomic_DNA"/>
</dbReference>
<evidence type="ECO:0000313" key="2">
    <source>
        <dbReference type="Proteomes" id="UP000008909"/>
    </source>
</evidence>
<protein>
    <recommendedName>
        <fullName evidence="3">MULE transposase domain-containing protein</fullName>
    </recommendedName>
</protein>
<dbReference type="AlphaFoldDB" id="G7YHL8"/>
<name>G7YHL8_CLOSI</name>
<reference evidence="1" key="1">
    <citation type="journal article" date="2011" name="Genome Biol.">
        <title>The draft genome of the carcinogenic human liver fluke Clonorchis sinensis.</title>
        <authorList>
            <person name="Wang X."/>
            <person name="Chen W."/>
            <person name="Huang Y."/>
            <person name="Sun J."/>
            <person name="Men J."/>
            <person name="Liu H."/>
            <person name="Luo F."/>
            <person name="Guo L."/>
            <person name="Lv X."/>
            <person name="Deng C."/>
            <person name="Zhou C."/>
            <person name="Fan Y."/>
            <person name="Li X."/>
            <person name="Huang L."/>
            <person name="Hu Y."/>
            <person name="Liang C."/>
            <person name="Hu X."/>
            <person name="Xu J."/>
            <person name="Yu X."/>
        </authorList>
    </citation>
    <scope>NUCLEOTIDE SEQUENCE [LARGE SCALE GENOMIC DNA]</scope>
    <source>
        <strain evidence="1">Henan</strain>
    </source>
</reference>
<dbReference type="Proteomes" id="UP000008909">
    <property type="component" value="Unassembled WGS sequence"/>
</dbReference>
<sequence>MYAFVESDHFASFRKLFCLSKKIMGGHYPVKTFVMDKMTSLMRAAKAVFGCDVMLCYFHARQAIRKHPTGRVSPANGLSTHISGMVCCDDVTNNRLEDAHGRLRKLMAYFDSLAYSTREVFRHIKRFIREHEMHTSCHCDRRKITEGDSYVLNMNPVQGTIRHLFMRILLLASLLPCTENLKSSATPFVNCAF</sequence>
<evidence type="ECO:0008006" key="3">
    <source>
        <dbReference type="Google" id="ProtNLM"/>
    </source>
</evidence>
<proteinExistence type="predicted"/>
<organism evidence="1 2">
    <name type="scientific">Clonorchis sinensis</name>
    <name type="common">Chinese liver fluke</name>
    <dbReference type="NCBI Taxonomy" id="79923"/>
    <lineage>
        <taxon>Eukaryota</taxon>
        <taxon>Metazoa</taxon>
        <taxon>Spiralia</taxon>
        <taxon>Lophotrochozoa</taxon>
        <taxon>Platyhelminthes</taxon>
        <taxon>Trematoda</taxon>
        <taxon>Digenea</taxon>
        <taxon>Opisthorchiida</taxon>
        <taxon>Opisthorchiata</taxon>
        <taxon>Opisthorchiidae</taxon>
        <taxon>Clonorchis</taxon>
    </lineage>
</organism>
<evidence type="ECO:0000313" key="1">
    <source>
        <dbReference type="EMBL" id="GAA52451.1"/>
    </source>
</evidence>
<gene>
    <name evidence="1" type="ORF">CLF_108105</name>
</gene>
<keyword evidence="2" id="KW-1185">Reference proteome</keyword>
<reference key="2">
    <citation type="submission" date="2011-10" db="EMBL/GenBank/DDBJ databases">
        <title>The genome and transcriptome sequence of Clonorchis sinensis provide insights into the carcinogenic liver fluke.</title>
        <authorList>
            <person name="Wang X."/>
            <person name="Huang Y."/>
            <person name="Chen W."/>
            <person name="Liu H."/>
            <person name="Guo L."/>
            <person name="Chen Y."/>
            <person name="Luo F."/>
            <person name="Zhou W."/>
            <person name="Sun J."/>
            <person name="Mao Q."/>
            <person name="Liang P."/>
            <person name="Zhou C."/>
            <person name="Tian Y."/>
            <person name="Men J."/>
            <person name="Lv X."/>
            <person name="Huang L."/>
            <person name="Zhou J."/>
            <person name="Hu Y."/>
            <person name="Li R."/>
            <person name="Zhang F."/>
            <person name="Lei H."/>
            <person name="Li X."/>
            <person name="Hu X."/>
            <person name="Liang C."/>
            <person name="Xu J."/>
            <person name="Wu Z."/>
            <person name="Yu X."/>
        </authorList>
    </citation>
    <scope>NUCLEOTIDE SEQUENCE</scope>
    <source>
        <strain>Henan</strain>
    </source>
</reference>
<accession>G7YHL8</accession>